<accession>A0A848G893</accession>
<dbReference type="Proteomes" id="UP000580043">
    <property type="component" value="Unassembled WGS sequence"/>
</dbReference>
<dbReference type="AlphaFoldDB" id="A0A848G893"/>
<gene>
    <name evidence="1" type="ORF">HHL15_16630</name>
</gene>
<protein>
    <submittedName>
        <fullName evidence="1">Uncharacterized protein</fullName>
    </submittedName>
</protein>
<proteinExistence type="predicted"/>
<dbReference type="RefSeq" id="WP_169146914.1">
    <property type="nucleotide sequence ID" value="NZ_JABBGA010000014.1"/>
</dbReference>
<organism evidence="1 2">
    <name type="scientific">Zoogloea dura</name>
    <dbReference type="NCBI Taxonomy" id="2728840"/>
    <lineage>
        <taxon>Bacteria</taxon>
        <taxon>Pseudomonadati</taxon>
        <taxon>Pseudomonadota</taxon>
        <taxon>Betaproteobacteria</taxon>
        <taxon>Rhodocyclales</taxon>
        <taxon>Zoogloeaceae</taxon>
        <taxon>Zoogloea</taxon>
    </lineage>
</organism>
<keyword evidence="2" id="KW-1185">Reference proteome</keyword>
<evidence type="ECO:0000313" key="1">
    <source>
        <dbReference type="EMBL" id="NML27382.1"/>
    </source>
</evidence>
<sequence>MSKIPTVILMVCVLGTSVACDERGQRSTAGHTSQTAPSASAPPLAAEVSAATSNIESCRTLLQRVPLEWDRAQLIRQVLNTNIHWQGAPHHVFPKRLSVQSDIDAAFSAMDVIDVPILVSLIGSGELGSGELGLASGVLLRFGPKALPCVEAGIDFYRAQRASDLSAIRINIEVEHHSDTTTRRKQP</sequence>
<dbReference type="PROSITE" id="PS51257">
    <property type="entry name" value="PROKAR_LIPOPROTEIN"/>
    <property type="match status" value="1"/>
</dbReference>
<reference evidence="1 2" key="1">
    <citation type="submission" date="2020-04" db="EMBL/GenBank/DDBJ databases">
        <title>Zoogloea sp. G-4-1-14 isolated from soil.</title>
        <authorList>
            <person name="Dahal R.H."/>
        </authorList>
    </citation>
    <scope>NUCLEOTIDE SEQUENCE [LARGE SCALE GENOMIC DNA]</scope>
    <source>
        <strain evidence="1 2">G-4-1-14</strain>
    </source>
</reference>
<comment type="caution">
    <text evidence="1">The sequence shown here is derived from an EMBL/GenBank/DDBJ whole genome shotgun (WGS) entry which is preliminary data.</text>
</comment>
<name>A0A848G893_9RHOO</name>
<dbReference type="EMBL" id="JABBGA010000014">
    <property type="protein sequence ID" value="NML27382.1"/>
    <property type="molecule type" value="Genomic_DNA"/>
</dbReference>
<evidence type="ECO:0000313" key="2">
    <source>
        <dbReference type="Proteomes" id="UP000580043"/>
    </source>
</evidence>